<protein>
    <submittedName>
        <fullName evidence="2">Class I SAM-dependent methyltransferase</fullName>
    </submittedName>
</protein>
<sequence>MIAKKEHWENVYEQKLLTEVSWYEERPEASLNLIADLNLPKNSAIIDIGGGDSFLVDHLLALGYTNISVLDISAKAIERAKLRLANKAQQVEWIVSDVLDFKPAKVYDLWHDRAAFHFLTDTKDVRSYLDKVNLSLKTGTFAVIATFAEDGPEKCSGLAVRPYSEKGLGELFSMYFEKQQCFHTTHLTPFQIIQKFIYCSFTRK</sequence>
<dbReference type="Proteomes" id="UP001597601">
    <property type="component" value="Unassembled WGS sequence"/>
</dbReference>
<keyword evidence="2" id="KW-0808">Transferase</keyword>
<proteinExistence type="predicted"/>
<dbReference type="SUPFAM" id="SSF53335">
    <property type="entry name" value="S-adenosyl-L-methionine-dependent methyltransferases"/>
    <property type="match status" value="1"/>
</dbReference>
<keyword evidence="3" id="KW-1185">Reference proteome</keyword>
<dbReference type="PANTHER" id="PTHR12843:SF5">
    <property type="entry name" value="EEF1A LYSINE METHYLTRANSFERASE 2"/>
    <property type="match status" value="1"/>
</dbReference>
<evidence type="ECO:0000259" key="1">
    <source>
        <dbReference type="Pfam" id="PF08242"/>
    </source>
</evidence>
<reference evidence="3" key="1">
    <citation type="journal article" date="2019" name="Int. J. Syst. Evol. Microbiol.">
        <title>The Global Catalogue of Microorganisms (GCM) 10K type strain sequencing project: providing services to taxonomists for standard genome sequencing and annotation.</title>
        <authorList>
            <consortium name="The Broad Institute Genomics Platform"/>
            <consortium name="The Broad Institute Genome Sequencing Center for Infectious Disease"/>
            <person name="Wu L."/>
            <person name="Ma J."/>
        </authorList>
    </citation>
    <scope>NUCLEOTIDE SEQUENCE [LARGE SCALE GENOMIC DNA]</scope>
    <source>
        <strain evidence="3">KCTC 52232</strain>
    </source>
</reference>
<gene>
    <name evidence="2" type="ORF">ACFSYC_17020</name>
</gene>
<dbReference type="InterPro" id="IPR013217">
    <property type="entry name" value="Methyltransf_12"/>
</dbReference>
<name>A0ABW5XTM7_9SPHI</name>
<dbReference type="InterPro" id="IPR029063">
    <property type="entry name" value="SAM-dependent_MTases_sf"/>
</dbReference>
<organism evidence="2 3">
    <name type="scientific">Mucilaginibacter antarcticus</name>
    <dbReference type="NCBI Taxonomy" id="1855725"/>
    <lineage>
        <taxon>Bacteria</taxon>
        <taxon>Pseudomonadati</taxon>
        <taxon>Bacteroidota</taxon>
        <taxon>Sphingobacteriia</taxon>
        <taxon>Sphingobacteriales</taxon>
        <taxon>Sphingobacteriaceae</taxon>
        <taxon>Mucilaginibacter</taxon>
    </lineage>
</organism>
<evidence type="ECO:0000313" key="3">
    <source>
        <dbReference type="Proteomes" id="UP001597601"/>
    </source>
</evidence>
<evidence type="ECO:0000313" key="2">
    <source>
        <dbReference type="EMBL" id="MFD2866401.1"/>
    </source>
</evidence>
<feature type="domain" description="Methyltransferase type 12" evidence="1">
    <location>
        <begin position="46"/>
        <end position="140"/>
    </location>
</feature>
<keyword evidence="2" id="KW-0489">Methyltransferase</keyword>
<dbReference type="Pfam" id="PF08242">
    <property type="entry name" value="Methyltransf_12"/>
    <property type="match status" value="1"/>
</dbReference>
<dbReference type="GO" id="GO:0008168">
    <property type="term" value="F:methyltransferase activity"/>
    <property type="evidence" value="ECO:0007669"/>
    <property type="project" value="UniProtKB-KW"/>
</dbReference>
<dbReference type="GO" id="GO:0032259">
    <property type="term" value="P:methylation"/>
    <property type="evidence" value="ECO:0007669"/>
    <property type="project" value="UniProtKB-KW"/>
</dbReference>
<dbReference type="PANTHER" id="PTHR12843">
    <property type="entry name" value="PROTEIN-LYSINE N-METHYLTRANSFERASE METTL10"/>
    <property type="match status" value="1"/>
</dbReference>
<comment type="caution">
    <text evidence="2">The sequence shown here is derived from an EMBL/GenBank/DDBJ whole genome shotgun (WGS) entry which is preliminary data.</text>
</comment>
<dbReference type="EMBL" id="JBHUON010000025">
    <property type="protein sequence ID" value="MFD2866401.1"/>
    <property type="molecule type" value="Genomic_DNA"/>
</dbReference>
<dbReference type="CDD" id="cd02440">
    <property type="entry name" value="AdoMet_MTases"/>
    <property type="match status" value="1"/>
</dbReference>
<dbReference type="Gene3D" id="3.40.50.150">
    <property type="entry name" value="Vaccinia Virus protein VP39"/>
    <property type="match status" value="1"/>
</dbReference>
<accession>A0ABW5XTM7</accession>
<dbReference type="RefSeq" id="WP_377129998.1">
    <property type="nucleotide sequence ID" value="NZ_JBHUHN010000001.1"/>
</dbReference>